<sequence length="131" mass="15246">EEKVLHYLKQNANHNLHVLFHHGSNLYAYFDVDWVRDHSDRVSTTNYLLYIGINHMIWISTKESIVARPKTEARYRAIDMSTGNLTDTLQVPMGPITRSMAKRLKEAINGLIKEIWAKCEYFVSQLGRILN</sequence>
<dbReference type="Proteomes" id="UP000828251">
    <property type="component" value="Unassembled WGS sequence"/>
</dbReference>
<evidence type="ECO:0000313" key="1">
    <source>
        <dbReference type="EMBL" id="KAH1082710.1"/>
    </source>
</evidence>
<dbReference type="AlphaFoldDB" id="A0A9D3VGJ2"/>
<gene>
    <name evidence="1" type="ORF">J1N35_022471</name>
</gene>
<protein>
    <submittedName>
        <fullName evidence="1">Uncharacterized protein</fullName>
    </submittedName>
</protein>
<comment type="caution">
    <text evidence="1">The sequence shown here is derived from an EMBL/GenBank/DDBJ whole genome shotgun (WGS) entry which is preliminary data.</text>
</comment>
<organism evidence="1 2">
    <name type="scientific">Gossypium stocksii</name>
    <dbReference type="NCBI Taxonomy" id="47602"/>
    <lineage>
        <taxon>Eukaryota</taxon>
        <taxon>Viridiplantae</taxon>
        <taxon>Streptophyta</taxon>
        <taxon>Embryophyta</taxon>
        <taxon>Tracheophyta</taxon>
        <taxon>Spermatophyta</taxon>
        <taxon>Magnoliopsida</taxon>
        <taxon>eudicotyledons</taxon>
        <taxon>Gunneridae</taxon>
        <taxon>Pentapetalae</taxon>
        <taxon>rosids</taxon>
        <taxon>malvids</taxon>
        <taxon>Malvales</taxon>
        <taxon>Malvaceae</taxon>
        <taxon>Malvoideae</taxon>
        <taxon>Gossypium</taxon>
    </lineage>
</organism>
<feature type="non-terminal residue" evidence="1">
    <location>
        <position position="1"/>
    </location>
</feature>
<accession>A0A9D3VGJ2</accession>
<reference evidence="1 2" key="1">
    <citation type="journal article" date="2021" name="Plant Biotechnol. J.">
        <title>Multi-omics assisted identification of the key and species-specific regulatory components of drought-tolerant mechanisms in Gossypium stocksii.</title>
        <authorList>
            <person name="Yu D."/>
            <person name="Ke L."/>
            <person name="Zhang D."/>
            <person name="Wu Y."/>
            <person name="Sun Y."/>
            <person name="Mei J."/>
            <person name="Sun J."/>
            <person name="Sun Y."/>
        </authorList>
    </citation>
    <scope>NUCLEOTIDE SEQUENCE [LARGE SCALE GENOMIC DNA]</scope>
    <source>
        <strain evidence="2">cv. E1</strain>
        <tissue evidence="1">Leaf</tissue>
    </source>
</reference>
<proteinExistence type="predicted"/>
<keyword evidence="2" id="KW-1185">Reference proteome</keyword>
<evidence type="ECO:0000313" key="2">
    <source>
        <dbReference type="Proteomes" id="UP000828251"/>
    </source>
</evidence>
<dbReference type="EMBL" id="JAIQCV010000007">
    <property type="protein sequence ID" value="KAH1082710.1"/>
    <property type="molecule type" value="Genomic_DNA"/>
</dbReference>
<name>A0A9D3VGJ2_9ROSI</name>